<evidence type="ECO:0000313" key="1">
    <source>
        <dbReference type="EMBL" id="KAL2061122.1"/>
    </source>
</evidence>
<gene>
    <name evidence="1" type="ORF">VTL71DRAFT_7395</name>
</gene>
<comment type="caution">
    <text evidence="1">The sequence shown here is derived from an EMBL/GenBank/DDBJ whole genome shotgun (WGS) entry which is preliminary data.</text>
</comment>
<reference evidence="1 2" key="1">
    <citation type="journal article" date="2024" name="Commun. Biol.">
        <title>Comparative genomic analysis of thermophilic fungi reveals convergent evolutionary adaptations and gene losses.</title>
        <authorList>
            <person name="Steindorff A.S."/>
            <person name="Aguilar-Pontes M.V."/>
            <person name="Robinson A.J."/>
            <person name="Andreopoulos B."/>
            <person name="LaButti K."/>
            <person name="Kuo A."/>
            <person name="Mondo S."/>
            <person name="Riley R."/>
            <person name="Otillar R."/>
            <person name="Haridas S."/>
            <person name="Lipzen A."/>
            <person name="Grimwood J."/>
            <person name="Schmutz J."/>
            <person name="Clum A."/>
            <person name="Reid I.D."/>
            <person name="Moisan M.C."/>
            <person name="Butler G."/>
            <person name="Nguyen T.T.M."/>
            <person name="Dewar K."/>
            <person name="Conant G."/>
            <person name="Drula E."/>
            <person name="Henrissat B."/>
            <person name="Hansel C."/>
            <person name="Singer S."/>
            <person name="Hutchinson M.I."/>
            <person name="de Vries R.P."/>
            <person name="Natvig D.O."/>
            <person name="Powell A.J."/>
            <person name="Tsang A."/>
            <person name="Grigoriev I.V."/>
        </authorList>
    </citation>
    <scope>NUCLEOTIDE SEQUENCE [LARGE SCALE GENOMIC DNA]</scope>
    <source>
        <strain evidence="1 2">CBS 494.80</strain>
    </source>
</reference>
<proteinExistence type="predicted"/>
<keyword evidence="2" id="KW-1185">Reference proteome</keyword>
<sequence length="165" mass="18765">MIIFVSQIDPATLPCMSWVLRLSALAPSIPQPTYHLPHHIHLRPPSSLEVLIYTSTRQAPSKARQAAKLARQGIDHVFFVYFTFRSPIFLGSGRGVGSPHTLQRVYAIKMIVDMIQRVEHQAFCAFLSGRYVKIANPNKPDYKSTRVAHRPAYLWNTRRPSPSRC</sequence>
<organism evidence="1 2">
    <name type="scientific">Oculimacula yallundae</name>
    <dbReference type="NCBI Taxonomy" id="86028"/>
    <lineage>
        <taxon>Eukaryota</taxon>
        <taxon>Fungi</taxon>
        <taxon>Dikarya</taxon>
        <taxon>Ascomycota</taxon>
        <taxon>Pezizomycotina</taxon>
        <taxon>Leotiomycetes</taxon>
        <taxon>Helotiales</taxon>
        <taxon>Ploettnerulaceae</taxon>
        <taxon>Oculimacula</taxon>
    </lineage>
</organism>
<dbReference type="EMBL" id="JAZHXI010000019">
    <property type="protein sequence ID" value="KAL2061122.1"/>
    <property type="molecule type" value="Genomic_DNA"/>
</dbReference>
<name>A0ABR4BTZ5_9HELO</name>
<protein>
    <submittedName>
        <fullName evidence="1">Uncharacterized protein</fullName>
    </submittedName>
</protein>
<accession>A0ABR4BTZ5</accession>
<dbReference type="Proteomes" id="UP001595075">
    <property type="component" value="Unassembled WGS sequence"/>
</dbReference>
<evidence type="ECO:0000313" key="2">
    <source>
        <dbReference type="Proteomes" id="UP001595075"/>
    </source>
</evidence>